<name>A0ABV0Y8R4_9TELE</name>
<feature type="domain" description="Deltex C-terminal" evidence="6">
    <location>
        <begin position="2"/>
        <end position="94"/>
    </location>
</feature>
<evidence type="ECO:0000313" key="8">
    <source>
        <dbReference type="Proteomes" id="UP001469553"/>
    </source>
</evidence>
<dbReference type="Gene3D" id="3.30.390.130">
    <property type="match status" value="1"/>
</dbReference>
<feature type="non-terminal residue" evidence="7">
    <location>
        <position position="1"/>
    </location>
</feature>
<dbReference type="InterPro" id="IPR039396">
    <property type="entry name" value="Deltex_C"/>
</dbReference>
<dbReference type="EMBL" id="JAHRIP010028228">
    <property type="protein sequence ID" value="MEQ2290137.1"/>
    <property type="molecule type" value="Genomic_DNA"/>
</dbReference>
<keyword evidence="5" id="KW-0963">Cytoplasm</keyword>
<evidence type="ECO:0000256" key="2">
    <source>
        <dbReference type="ARBA" id="ARBA00004906"/>
    </source>
</evidence>
<evidence type="ECO:0000313" key="7">
    <source>
        <dbReference type="EMBL" id="MEQ2290137.1"/>
    </source>
</evidence>
<protein>
    <recommendedName>
        <fullName evidence="5">E3 ubiquitin-protein ligase</fullName>
        <ecNumber evidence="5">2.3.2.27</ecNumber>
    </recommendedName>
</protein>
<keyword evidence="3 5" id="KW-0808">Transferase</keyword>
<dbReference type="EC" id="2.3.2.27" evidence="5"/>
<comment type="catalytic activity">
    <reaction evidence="1 5">
        <text>S-ubiquitinyl-[E2 ubiquitin-conjugating enzyme]-L-cysteine + [acceptor protein]-L-lysine = [E2 ubiquitin-conjugating enzyme]-L-cysteine + N(6)-ubiquitinyl-[acceptor protein]-L-lysine.</text>
        <dbReference type="EC" id="2.3.2.27"/>
    </reaction>
</comment>
<sequence length="95" mass="10625">EKHPNPGQYYAGTTRYAYLPDNKEGNEVLKLLKKAFDQRLIFTVGTSRTSGAEGVVTWNDIHHKTSPIGGPEGFGYPDEKYLSRVKDELKAKGIK</sequence>
<reference evidence="7 8" key="1">
    <citation type="submission" date="2021-06" db="EMBL/GenBank/DDBJ databases">
        <authorList>
            <person name="Palmer J.M."/>
        </authorList>
    </citation>
    <scope>NUCLEOTIDE SEQUENCE [LARGE SCALE GENOMIC DNA]</scope>
    <source>
        <strain evidence="7 8">AS_MEX2019</strain>
        <tissue evidence="7">Muscle</tissue>
    </source>
</reference>
<dbReference type="Pfam" id="PF18102">
    <property type="entry name" value="DTC"/>
    <property type="match status" value="1"/>
</dbReference>
<organism evidence="7 8">
    <name type="scientific">Ameca splendens</name>
    <dbReference type="NCBI Taxonomy" id="208324"/>
    <lineage>
        <taxon>Eukaryota</taxon>
        <taxon>Metazoa</taxon>
        <taxon>Chordata</taxon>
        <taxon>Craniata</taxon>
        <taxon>Vertebrata</taxon>
        <taxon>Euteleostomi</taxon>
        <taxon>Actinopterygii</taxon>
        <taxon>Neopterygii</taxon>
        <taxon>Teleostei</taxon>
        <taxon>Neoteleostei</taxon>
        <taxon>Acanthomorphata</taxon>
        <taxon>Ovalentaria</taxon>
        <taxon>Atherinomorphae</taxon>
        <taxon>Cyprinodontiformes</taxon>
        <taxon>Goodeidae</taxon>
        <taxon>Ameca</taxon>
    </lineage>
</organism>
<dbReference type="Proteomes" id="UP001469553">
    <property type="component" value="Unassembled WGS sequence"/>
</dbReference>
<keyword evidence="4 5" id="KW-0479">Metal-binding</keyword>
<evidence type="ECO:0000256" key="1">
    <source>
        <dbReference type="ARBA" id="ARBA00000900"/>
    </source>
</evidence>
<dbReference type="InterPro" id="IPR039398">
    <property type="entry name" value="Deltex_fam"/>
</dbReference>
<evidence type="ECO:0000256" key="3">
    <source>
        <dbReference type="ARBA" id="ARBA00022679"/>
    </source>
</evidence>
<proteinExistence type="inferred from homology"/>
<comment type="subcellular location">
    <subcellularLocation>
        <location evidence="5">Cytoplasm</location>
    </subcellularLocation>
</comment>
<accession>A0ABV0Y8R4</accession>
<comment type="caution">
    <text evidence="7">The sequence shown here is derived from an EMBL/GenBank/DDBJ whole genome shotgun (WGS) entry which is preliminary data.</text>
</comment>
<comment type="pathway">
    <text evidence="2 5">Protein modification; protein ubiquitination.</text>
</comment>
<comment type="similarity">
    <text evidence="5">Belongs to the Deltex family.</text>
</comment>
<evidence type="ECO:0000259" key="6">
    <source>
        <dbReference type="Pfam" id="PF18102"/>
    </source>
</evidence>
<evidence type="ECO:0000256" key="4">
    <source>
        <dbReference type="ARBA" id="ARBA00022723"/>
    </source>
</evidence>
<keyword evidence="8" id="KW-1185">Reference proteome</keyword>
<gene>
    <name evidence="7" type="primary">DTX3L</name>
    <name evidence="7" type="ORF">AMECASPLE_000459</name>
</gene>
<evidence type="ECO:0000256" key="5">
    <source>
        <dbReference type="RuleBase" id="RU367105"/>
    </source>
</evidence>
<keyword evidence="5" id="KW-0863">Zinc-finger</keyword>
<dbReference type="InterPro" id="IPR039399">
    <property type="entry name" value="Deltex_C_sf"/>
</dbReference>
<keyword evidence="5" id="KW-0862">Zinc</keyword>
<dbReference type="PANTHER" id="PTHR12622">
    <property type="entry name" value="DELTEX-RELATED"/>
    <property type="match status" value="1"/>
</dbReference>